<feature type="compositionally biased region" description="Polar residues" evidence="1">
    <location>
        <begin position="32"/>
        <end position="58"/>
    </location>
</feature>
<proteinExistence type="predicted"/>
<protein>
    <submittedName>
        <fullName evidence="2">GL14823</fullName>
    </submittedName>
</protein>
<dbReference type="HOGENOM" id="CLU_2624613_0_0_1"/>
<evidence type="ECO:0000256" key="1">
    <source>
        <dbReference type="SAM" id="MobiDB-lite"/>
    </source>
</evidence>
<reference evidence="2 3" key="1">
    <citation type="journal article" date="2007" name="Nature">
        <title>Evolution of genes and genomes on the Drosophila phylogeny.</title>
        <authorList>
            <consortium name="Drosophila 12 Genomes Consortium"/>
            <person name="Clark A.G."/>
            <person name="Eisen M.B."/>
            <person name="Smith D.R."/>
            <person name="Bergman C.M."/>
            <person name="Oliver B."/>
            <person name="Markow T.A."/>
            <person name="Kaufman T.C."/>
            <person name="Kellis M."/>
            <person name="Gelbart W."/>
            <person name="Iyer V.N."/>
            <person name="Pollard D.A."/>
            <person name="Sackton T.B."/>
            <person name="Larracuente A.M."/>
            <person name="Singh N.D."/>
            <person name="Abad J.P."/>
            <person name="Abt D.N."/>
            <person name="Adryan B."/>
            <person name="Aguade M."/>
            <person name="Akashi H."/>
            <person name="Anderson W.W."/>
            <person name="Aquadro C.F."/>
            <person name="Ardell D.H."/>
            <person name="Arguello R."/>
            <person name="Artieri C.G."/>
            <person name="Barbash D.A."/>
            <person name="Barker D."/>
            <person name="Barsanti P."/>
            <person name="Batterham P."/>
            <person name="Batzoglou S."/>
            <person name="Begun D."/>
            <person name="Bhutkar A."/>
            <person name="Blanco E."/>
            <person name="Bosak S.A."/>
            <person name="Bradley R.K."/>
            <person name="Brand A.D."/>
            <person name="Brent M.R."/>
            <person name="Brooks A.N."/>
            <person name="Brown R.H."/>
            <person name="Butlin R.K."/>
            <person name="Caggese C."/>
            <person name="Calvi B.R."/>
            <person name="Bernardo de Carvalho A."/>
            <person name="Caspi A."/>
            <person name="Castrezana S."/>
            <person name="Celniker S.E."/>
            <person name="Chang J.L."/>
            <person name="Chapple C."/>
            <person name="Chatterji S."/>
            <person name="Chinwalla A."/>
            <person name="Civetta A."/>
            <person name="Clifton S.W."/>
            <person name="Comeron J.M."/>
            <person name="Costello J.C."/>
            <person name="Coyne J.A."/>
            <person name="Daub J."/>
            <person name="David R.G."/>
            <person name="Delcher A.L."/>
            <person name="Delehaunty K."/>
            <person name="Do C.B."/>
            <person name="Ebling H."/>
            <person name="Edwards K."/>
            <person name="Eickbush T."/>
            <person name="Evans J.D."/>
            <person name="Filipski A."/>
            <person name="Findeiss S."/>
            <person name="Freyhult E."/>
            <person name="Fulton L."/>
            <person name="Fulton R."/>
            <person name="Garcia A.C."/>
            <person name="Gardiner A."/>
            <person name="Garfield D.A."/>
            <person name="Garvin B.E."/>
            <person name="Gibson G."/>
            <person name="Gilbert D."/>
            <person name="Gnerre S."/>
            <person name="Godfrey J."/>
            <person name="Good R."/>
            <person name="Gotea V."/>
            <person name="Gravely B."/>
            <person name="Greenberg A.J."/>
            <person name="Griffiths-Jones S."/>
            <person name="Gross S."/>
            <person name="Guigo R."/>
            <person name="Gustafson E.A."/>
            <person name="Haerty W."/>
            <person name="Hahn M.W."/>
            <person name="Halligan D.L."/>
            <person name="Halpern A.L."/>
            <person name="Halter G.M."/>
            <person name="Han M.V."/>
            <person name="Heger A."/>
            <person name="Hillier L."/>
            <person name="Hinrichs A.S."/>
            <person name="Holmes I."/>
            <person name="Hoskins R.A."/>
            <person name="Hubisz M.J."/>
            <person name="Hultmark D."/>
            <person name="Huntley M.A."/>
            <person name="Jaffe D.B."/>
            <person name="Jagadeeshan S."/>
            <person name="Jeck W.R."/>
            <person name="Johnson J."/>
            <person name="Jones C.D."/>
            <person name="Jordan W.C."/>
            <person name="Karpen G.H."/>
            <person name="Kataoka E."/>
            <person name="Keightley P.D."/>
            <person name="Kheradpour P."/>
            <person name="Kirkness E.F."/>
            <person name="Koerich L.B."/>
            <person name="Kristiansen K."/>
            <person name="Kudrna D."/>
            <person name="Kulathinal R.J."/>
            <person name="Kumar S."/>
            <person name="Kwok R."/>
            <person name="Lander E."/>
            <person name="Langley C.H."/>
            <person name="Lapoint R."/>
            <person name="Lazzaro B.P."/>
            <person name="Lee S.J."/>
            <person name="Levesque L."/>
            <person name="Li R."/>
            <person name="Lin C.F."/>
            <person name="Lin M.F."/>
            <person name="Lindblad-Toh K."/>
            <person name="Llopart A."/>
            <person name="Long M."/>
            <person name="Low L."/>
            <person name="Lozovsky E."/>
            <person name="Lu J."/>
            <person name="Luo M."/>
            <person name="Machado C.A."/>
            <person name="Makalowski W."/>
            <person name="Marzo M."/>
            <person name="Matsuda M."/>
            <person name="Matzkin L."/>
            <person name="McAllister B."/>
            <person name="McBride C.S."/>
            <person name="McKernan B."/>
            <person name="McKernan K."/>
            <person name="Mendez-Lago M."/>
            <person name="Minx P."/>
            <person name="Mollenhauer M.U."/>
            <person name="Montooth K."/>
            <person name="Mount S.M."/>
            <person name="Mu X."/>
            <person name="Myers E."/>
            <person name="Negre B."/>
            <person name="Newfeld S."/>
            <person name="Nielsen R."/>
            <person name="Noor M.A."/>
            <person name="O'Grady P."/>
            <person name="Pachter L."/>
            <person name="Papaceit M."/>
            <person name="Parisi M.J."/>
            <person name="Parisi M."/>
            <person name="Parts L."/>
            <person name="Pedersen J.S."/>
            <person name="Pesole G."/>
            <person name="Phillippy A.M."/>
            <person name="Ponting C.P."/>
            <person name="Pop M."/>
            <person name="Porcelli D."/>
            <person name="Powell J.R."/>
            <person name="Prohaska S."/>
            <person name="Pruitt K."/>
            <person name="Puig M."/>
            <person name="Quesneville H."/>
            <person name="Ram K.R."/>
            <person name="Rand D."/>
            <person name="Rasmussen M.D."/>
            <person name="Reed L.K."/>
            <person name="Reenan R."/>
            <person name="Reily A."/>
            <person name="Remington K.A."/>
            <person name="Rieger T.T."/>
            <person name="Ritchie M.G."/>
            <person name="Robin C."/>
            <person name="Rogers Y.H."/>
            <person name="Rohde C."/>
            <person name="Rozas J."/>
            <person name="Rubenfield M.J."/>
            <person name="Ruiz A."/>
            <person name="Russo S."/>
            <person name="Salzberg S.L."/>
            <person name="Sanchez-Gracia A."/>
            <person name="Saranga D.J."/>
            <person name="Sato H."/>
            <person name="Schaeffer S.W."/>
            <person name="Schatz M.C."/>
            <person name="Schlenke T."/>
            <person name="Schwartz R."/>
            <person name="Segarra C."/>
            <person name="Singh R.S."/>
            <person name="Sirot L."/>
            <person name="Sirota M."/>
            <person name="Sisneros N.B."/>
            <person name="Smith C.D."/>
            <person name="Smith T.F."/>
            <person name="Spieth J."/>
            <person name="Stage D.E."/>
            <person name="Stark A."/>
            <person name="Stephan W."/>
            <person name="Strausberg R.L."/>
            <person name="Strempel S."/>
            <person name="Sturgill D."/>
            <person name="Sutton G."/>
            <person name="Sutton G.G."/>
            <person name="Tao W."/>
            <person name="Teichmann S."/>
            <person name="Tobari Y.N."/>
            <person name="Tomimura Y."/>
            <person name="Tsolas J.M."/>
            <person name="Valente V.L."/>
            <person name="Venter E."/>
            <person name="Venter J.C."/>
            <person name="Vicario S."/>
            <person name="Vieira F.G."/>
            <person name="Vilella A.J."/>
            <person name="Villasante A."/>
            <person name="Walenz B."/>
            <person name="Wang J."/>
            <person name="Wasserman M."/>
            <person name="Watts T."/>
            <person name="Wilson D."/>
            <person name="Wilson R.K."/>
            <person name="Wing R.A."/>
            <person name="Wolfner M.F."/>
            <person name="Wong A."/>
            <person name="Wong G.K."/>
            <person name="Wu C.I."/>
            <person name="Wu G."/>
            <person name="Yamamoto D."/>
            <person name="Yang H.P."/>
            <person name="Yang S.P."/>
            <person name="Yorke J.A."/>
            <person name="Yoshida K."/>
            <person name="Zdobnov E."/>
            <person name="Zhang P."/>
            <person name="Zhang Y."/>
            <person name="Zimin A.V."/>
            <person name="Baldwin J."/>
            <person name="Abdouelleil A."/>
            <person name="Abdulkadir J."/>
            <person name="Abebe A."/>
            <person name="Abera B."/>
            <person name="Abreu J."/>
            <person name="Acer S.C."/>
            <person name="Aftuck L."/>
            <person name="Alexander A."/>
            <person name="An P."/>
            <person name="Anderson E."/>
            <person name="Anderson S."/>
            <person name="Arachi H."/>
            <person name="Azer M."/>
            <person name="Bachantsang P."/>
            <person name="Barry A."/>
            <person name="Bayul T."/>
            <person name="Berlin A."/>
            <person name="Bessette D."/>
            <person name="Bloom T."/>
            <person name="Blye J."/>
            <person name="Boguslavskiy L."/>
            <person name="Bonnet C."/>
            <person name="Boukhgalter B."/>
            <person name="Bourzgui I."/>
            <person name="Brown A."/>
            <person name="Cahill P."/>
            <person name="Channer S."/>
            <person name="Cheshatsang Y."/>
            <person name="Chuda L."/>
            <person name="Citroen M."/>
            <person name="Collymore A."/>
            <person name="Cooke P."/>
            <person name="Costello M."/>
            <person name="D'Aco K."/>
            <person name="Daza R."/>
            <person name="De Haan G."/>
            <person name="DeGray S."/>
            <person name="DeMaso C."/>
            <person name="Dhargay N."/>
            <person name="Dooley K."/>
            <person name="Dooley E."/>
            <person name="Doricent M."/>
            <person name="Dorje P."/>
            <person name="Dorjee K."/>
            <person name="Dupes A."/>
            <person name="Elong R."/>
            <person name="Falk J."/>
            <person name="Farina A."/>
            <person name="Faro S."/>
            <person name="Ferguson D."/>
            <person name="Fisher S."/>
            <person name="Foley C.D."/>
            <person name="Franke A."/>
            <person name="Friedrich D."/>
            <person name="Gadbois L."/>
            <person name="Gearin G."/>
            <person name="Gearin C.R."/>
            <person name="Giannoukos G."/>
            <person name="Goode T."/>
            <person name="Graham J."/>
            <person name="Grandbois E."/>
            <person name="Grewal S."/>
            <person name="Gyaltsen K."/>
            <person name="Hafez N."/>
            <person name="Hagos B."/>
            <person name="Hall J."/>
            <person name="Henson C."/>
            <person name="Hollinger A."/>
            <person name="Honan T."/>
            <person name="Huard M.D."/>
            <person name="Hughes L."/>
            <person name="Hurhula B."/>
            <person name="Husby M.E."/>
            <person name="Kamat A."/>
            <person name="Kanga B."/>
            <person name="Kashin S."/>
            <person name="Khazanovich D."/>
            <person name="Kisner P."/>
            <person name="Lance K."/>
            <person name="Lara M."/>
            <person name="Lee W."/>
            <person name="Lennon N."/>
            <person name="Letendre F."/>
            <person name="LeVine R."/>
            <person name="Lipovsky A."/>
            <person name="Liu X."/>
            <person name="Liu J."/>
            <person name="Liu S."/>
            <person name="Lokyitsang T."/>
            <person name="Lokyitsang Y."/>
            <person name="Lubonja R."/>
            <person name="Lui A."/>
            <person name="MacDonald P."/>
            <person name="Magnisalis V."/>
            <person name="Maru K."/>
            <person name="Matthews C."/>
            <person name="McCusker W."/>
            <person name="McDonough S."/>
            <person name="Mehta T."/>
            <person name="Meldrim J."/>
            <person name="Meneus L."/>
            <person name="Mihai O."/>
            <person name="Mihalev A."/>
            <person name="Mihova T."/>
            <person name="Mittelman R."/>
            <person name="Mlenga V."/>
            <person name="Montmayeur A."/>
            <person name="Mulrain L."/>
            <person name="Navidi A."/>
            <person name="Naylor J."/>
            <person name="Negash T."/>
            <person name="Nguyen T."/>
            <person name="Nguyen N."/>
            <person name="Nicol R."/>
            <person name="Norbu C."/>
            <person name="Norbu N."/>
            <person name="Novod N."/>
            <person name="O'Neill B."/>
            <person name="Osman S."/>
            <person name="Markiewicz E."/>
            <person name="Oyono O.L."/>
            <person name="Patti C."/>
            <person name="Phunkhang P."/>
            <person name="Pierre F."/>
            <person name="Priest M."/>
            <person name="Raghuraman S."/>
            <person name="Rege F."/>
            <person name="Reyes R."/>
            <person name="Rise C."/>
            <person name="Rogov P."/>
            <person name="Ross K."/>
            <person name="Ryan E."/>
            <person name="Settipalli S."/>
            <person name="Shea T."/>
            <person name="Sherpa N."/>
            <person name="Shi L."/>
            <person name="Shih D."/>
            <person name="Sparrow T."/>
            <person name="Spaulding J."/>
            <person name="Stalker J."/>
            <person name="Stange-Thomann N."/>
            <person name="Stavropoulos S."/>
            <person name="Stone C."/>
            <person name="Strader C."/>
            <person name="Tesfaye S."/>
            <person name="Thomson T."/>
            <person name="Thoulutsang Y."/>
            <person name="Thoulutsang D."/>
            <person name="Topham K."/>
            <person name="Topping I."/>
            <person name="Tsamla T."/>
            <person name="Vassiliev H."/>
            <person name="Vo A."/>
            <person name="Wangchuk T."/>
            <person name="Wangdi T."/>
            <person name="Weiand M."/>
            <person name="Wilkinson J."/>
            <person name="Wilson A."/>
            <person name="Yadav S."/>
            <person name="Young G."/>
            <person name="Yu Q."/>
            <person name="Zembek L."/>
            <person name="Zhong D."/>
            <person name="Zimmer A."/>
            <person name="Zwirko Z."/>
            <person name="Jaffe D.B."/>
            <person name="Alvarez P."/>
            <person name="Brockman W."/>
            <person name="Butler J."/>
            <person name="Chin C."/>
            <person name="Gnerre S."/>
            <person name="Grabherr M."/>
            <person name="Kleber M."/>
            <person name="Mauceli E."/>
            <person name="MacCallum I."/>
        </authorList>
    </citation>
    <scope>NUCLEOTIDE SEQUENCE [LARGE SCALE GENOMIC DNA]</scope>
    <source>
        <strain evidence="3">MSH-3 / Tucson 14011-0111.49</strain>
    </source>
</reference>
<feature type="compositionally biased region" description="Low complexity" evidence="1">
    <location>
        <begin position="68"/>
        <end position="78"/>
    </location>
</feature>
<keyword evidence="3" id="KW-1185">Reference proteome</keyword>
<dbReference type="AlphaFoldDB" id="B4H0L1"/>
<evidence type="ECO:0000313" key="3">
    <source>
        <dbReference type="Proteomes" id="UP000008744"/>
    </source>
</evidence>
<accession>B4H0L1</accession>
<feature type="region of interest" description="Disordered" evidence="1">
    <location>
        <begin position="1"/>
        <end position="78"/>
    </location>
</feature>
<evidence type="ECO:0000313" key="2">
    <source>
        <dbReference type="EMBL" id="EDW29806.1"/>
    </source>
</evidence>
<name>B4H0L1_DROPE</name>
<gene>
    <name evidence="2" type="primary">Dper\GL14823</name>
    <name evidence="2" type="ORF">Dper_GL14823</name>
</gene>
<dbReference type="EMBL" id="CH479200">
    <property type="protein sequence ID" value="EDW29806.1"/>
    <property type="molecule type" value="Genomic_DNA"/>
</dbReference>
<organism evidence="3">
    <name type="scientific">Drosophila persimilis</name>
    <name type="common">Fruit fly</name>
    <dbReference type="NCBI Taxonomy" id="7234"/>
    <lineage>
        <taxon>Eukaryota</taxon>
        <taxon>Metazoa</taxon>
        <taxon>Ecdysozoa</taxon>
        <taxon>Arthropoda</taxon>
        <taxon>Hexapoda</taxon>
        <taxon>Insecta</taxon>
        <taxon>Pterygota</taxon>
        <taxon>Neoptera</taxon>
        <taxon>Endopterygota</taxon>
        <taxon>Diptera</taxon>
        <taxon>Brachycera</taxon>
        <taxon>Muscomorpha</taxon>
        <taxon>Ephydroidea</taxon>
        <taxon>Drosophilidae</taxon>
        <taxon>Drosophila</taxon>
        <taxon>Sophophora</taxon>
    </lineage>
</organism>
<feature type="compositionally biased region" description="Basic residues" evidence="1">
    <location>
        <begin position="1"/>
        <end position="12"/>
    </location>
</feature>
<dbReference type="Proteomes" id="UP000008744">
    <property type="component" value="Unassembled WGS sequence"/>
</dbReference>
<feature type="compositionally biased region" description="Polar residues" evidence="1">
    <location>
        <begin position="14"/>
        <end position="24"/>
    </location>
</feature>
<sequence>MRRRRRRRRRNQRPAGNTGNTCCRSISKEHVTSNMLSREQGTAASAAAQSPCNIIHQFTNREERQQRQQKQQKQQQQE</sequence>